<dbReference type="GO" id="GO:0036440">
    <property type="term" value="F:citrate synthase activity"/>
    <property type="evidence" value="ECO:0007669"/>
    <property type="project" value="UniProtKB-EC"/>
</dbReference>
<keyword evidence="4 5" id="KW-0808">Transferase</keyword>
<evidence type="ECO:0000256" key="3">
    <source>
        <dbReference type="ARBA" id="ARBA00012972"/>
    </source>
</evidence>
<evidence type="ECO:0000256" key="2">
    <source>
        <dbReference type="ARBA" id="ARBA00010566"/>
    </source>
</evidence>
<dbReference type="Gene3D" id="1.10.580.10">
    <property type="entry name" value="Citrate Synthase, domain 1"/>
    <property type="match status" value="1"/>
</dbReference>
<dbReference type="AlphaFoldDB" id="A0A2W7P0K4"/>
<dbReference type="UniPathway" id="UPA00223">
    <property type="reaction ID" value="UER00717"/>
</dbReference>
<comment type="similarity">
    <text evidence="2 5">Belongs to the citrate synthase family.</text>
</comment>
<evidence type="ECO:0000256" key="4">
    <source>
        <dbReference type="ARBA" id="ARBA00022679"/>
    </source>
</evidence>
<dbReference type="Pfam" id="PF00285">
    <property type="entry name" value="Citrate_synt"/>
    <property type="match status" value="1"/>
</dbReference>
<dbReference type="SUPFAM" id="SSF48256">
    <property type="entry name" value="Citrate synthase"/>
    <property type="match status" value="1"/>
</dbReference>
<comment type="caution">
    <text evidence="6">The sequence shown here is derived from an EMBL/GenBank/DDBJ whole genome shotgun (WGS) entry which is preliminary data.</text>
</comment>
<dbReference type="PANTHER" id="PTHR11739:SF4">
    <property type="entry name" value="CITRATE SYNTHASE, PEROXISOMAL"/>
    <property type="match status" value="1"/>
</dbReference>
<dbReference type="GO" id="GO:0006099">
    <property type="term" value="P:tricarboxylic acid cycle"/>
    <property type="evidence" value="ECO:0007669"/>
    <property type="project" value="UniProtKB-UniPathway"/>
</dbReference>
<evidence type="ECO:0000313" key="7">
    <source>
        <dbReference type="Proteomes" id="UP000249638"/>
    </source>
</evidence>
<proteinExistence type="inferred from homology"/>
<accession>A0A2W7P0K4</accession>
<evidence type="ECO:0000256" key="1">
    <source>
        <dbReference type="ARBA" id="ARBA00004751"/>
    </source>
</evidence>
<comment type="pathway">
    <text evidence="1">Carbohydrate metabolism; tricarboxylic acid cycle; isocitrate from oxaloacetate: step 1/2.</text>
</comment>
<dbReference type="InterPro" id="IPR019810">
    <property type="entry name" value="Citrate_synthase_AS"/>
</dbReference>
<organism evidence="6 7">
    <name type="scientific">Cupriavidus phytorum</name>
    <dbReference type="NCBI Taxonomy" id="3024399"/>
    <lineage>
        <taxon>Bacteria</taxon>
        <taxon>Pseudomonadati</taxon>
        <taxon>Pseudomonadota</taxon>
        <taxon>Betaproteobacteria</taxon>
        <taxon>Burkholderiales</taxon>
        <taxon>Burkholderiaceae</taxon>
        <taxon>Cupriavidus</taxon>
    </lineage>
</organism>
<dbReference type="InterPro" id="IPR016143">
    <property type="entry name" value="Citrate_synth-like_sm_a-sub"/>
</dbReference>
<dbReference type="InterPro" id="IPR002020">
    <property type="entry name" value="Citrate_synthase"/>
</dbReference>
<dbReference type="EMBL" id="QKZN01000004">
    <property type="protein sequence ID" value="PZX29083.1"/>
    <property type="molecule type" value="Genomic_DNA"/>
</dbReference>
<evidence type="ECO:0000256" key="5">
    <source>
        <dbReference type="RuleBase" id="RU003406"/>
    </source>
</evidence>
<evidence type="ECO:0000313" key="6">
    <source>
        <dbReference type="EMBL" id="PZX29083.1"/>
    </source>
</evidence>
<dbReference type="Gene3D" id="1.10.230.10">
    <property type="entry name" value="Cytochrome P450-Terp, domain 2"/>
    <property type="match status" value="1"/>
</dbReference>
<reference evidence="6" key="1">
    <citation type="submission" date="2018-06" db="EMBL/GenBank/DDBJ databases">
        <title>Genomic Encyclopedia of Type Strains, Phase IV (KMG-V): Genome sequencing to study the core and pangenomes of soil and plant-associated prokaryotes.</title>
        <authorList>
            <person name="Whitman W."/>
        </authorList>
    </citation>
    <scope>NUCLEOTIDE SEQUENCE [LARGE SCALE GENOMIC DNA]</scope>
    <source>
        <strain evidence="6">MLR2-44</strain>
    </source>
</reference>
<protein>
    <recommendedName>
        <fullName evidence="3">citrate synthase (unknown stereospecificity)</fullName>
        <ecNumber evidence="3">2.3.3.16</ecNumber>
    </recommendedName>
</protein>
<dbReference type="InterPro" id="IPR036969">
    <property type="entry name" value="Citrate_synthase_sf"/>
</dbReference>
<dbReference type="GO" id="GO:0005975">
    <property type="term" value="P:carbohydrate metabolic process"/>
    <property type="evidence" value="ECO:0007669"/>
    <property type="project" value="TreeGrafter"/>
</dbReference>
<dbReference type="EC" id="2.3.3.16" evidence="3"/>
<keyword evidence="7" id="KW-1185">Reference proteome</keyword>
<dbReference type="PANTHER" id="PTHR11739">
    <property type="entry name" value="CITRATE SYNTHASE"/>
    <property type="match status" value="1"/>
</dbReference>
<gene>
    <name evidence="6" type="ORF">C7416_10486</name>
</gene>
<name>A0A2W7P0K4_9BURK</name>
<dbReference type="PROSITE" id="PS00480">
    <property type="entry name" value="CITRATE_SYNTHASE"/>
    <property type="match status" value="1"/>
</dbReference>
<sequence length="404" mass="44882">MEALSNKLTDYFDVESDDGRLVLKPQRRHANLRILDEGLVQTAICRSGIGRIDASIPRLEYRGYDVTELADHADFLEVAHLLLTGHSDPVAILDFKRQVDSHMERLCDLPPILAPMVRGSAATDFLALSILTALAQGKPQQKDDTWRIDVAAFLLAVIGVSIAVYARGGSDATGIRDQLQVRDKSFIERVMHAAFSGTPELFAVALINKFLILHSEHGLNCSTAVVRAVASTAADPFVAVVAGICAFKGPLHGGASEDVGMMYDRIVRDSLDVSGFIDDCLASRRRLMGFGHRIYKKPDPRAAYMRQLLINERDKFSSILPYLKICETFDREVGSRRYFMDRGLCPNPDLFNGILLRRIGFPSEMNTMLLCFSRSVGWLAHYYDSLDSKAPILRPQELHGAART</sequence>
<dbReference type="Proteomes" id="UP000249638">
    <property type="component" value="Unassembled WGS sequence"/>
</dbReference>
<dbReference type="InterPro" id="IPR016142">
    <property type="entry name" value="Citrate_synth-like_lrg_a-sub"/>
</dbReference>